<feature type="compositionally biased region" description="Low complexity" evidence="1">
    <location>
        <begin position="11"/>
        <end position="21"/>
    </location>
</feature>
<dbReference type="EMBL" id="LVJN01000021">
    <property type="protein sequence ID" value="OSM00205.1"/>
    <property type="molecule type" value="Genomic_DNA"/>
</dbReference>
<feature type="compositionally biased region" description="Basic residues" evidence="1">
    <location>
        <begin position="1"/>
        <end position="10"/>
    </location>
</feature>
<protein>
    <submittedName>
        <fullName evidence="2">Uncharacterized protein</fullName>
    </submittedName>
</protein>
<gene>
    <name evidence="2" type="ORF">MAIT1_00667</name>
</gene>
<keyword evidence="3" id="KW-1185">Reference proteome</keyword>
<evidence type="ECO:0000256" key="1">
    <source>
        <dbReference type="SAM" id="MobiDB-lite"/>
    </source>
</evidence>
<comment type="caution">
    <text evidence="2">The sequence shown here is derived from an EMBL/GenBank/DDBJ whole genome shotgun (WGS) entry which is preliminary data.</text>
</comment>
<organism evidence="2 3">
    <name type="scientific">Magnetofaba australis IT-1</name>
    <dbReference type="NCBI Taxonomy" id="1434232"/>
    <lineage>
        <taxon>Bacteria</taxon>
        <taxon>Pseudomonadati</taxon>
        <taxon>Pseudomonadota</taxon>
        <taxon>Magnetococcia</taxon>
        <taxon>Magnetococcales</taxon>
        <taxon>Magnetococcaceae</taxon>
        <taxon>Magnetofaba</taxon>
    </lineage>
</organism>
<reference evidence="2 3" key="1">
    <citation type="journal article" date="2016" name="BMC Genomics">
        <title>Combined genomic and structural analyses of a cultured magnetotactic bacterium reveals its niche adaptation to a dynamic environment.</title>
        <authorList>
            <person name="Araujo A.C."/>
            <person name="Morillo V."/>
            <person name="Cypriano J."/>
            <person name="Teixeira L.C."/>
            <person name="Leao P."/>
            <person name="Lyra S."/>
            <person name="Almeida L.G."/>
            <person name="Bazylinski D.A."/>
            <person name="Vasconcellos A.T."/>
            <person name="Abreu F."/>
            <person name="Lins U."/>
        </authorList>
    </citation>
    <scope>NUCLEOTIDE SEQUENCE [LARGE SCALE GENOMIC DNA]</scope>
    <source>
        <strain evidence="2 3">IT-1</strain>
    </source>
</reference>
<accession>A0A1Y2JZ78</accession>
<proteinExistence type="predicted"/>
<evidence type="ECO:0000313" key="3">
    <source>
        <dbReference type="Proteomes" id="UP000194003"/>
    </source>
</evidence>
<evidence type="ECO:0000313" key="2">
    <source>
        <dbReference type="EMBL" id="OSM00205.1"/>
    </source>
</evidence>
<sequence length="359" mass="37521">MDASVSRRRASASAMGSPASAWLARASQKGSPLVARGRVAPDSVDGAEVVVTGIDSIEHMIGDREAAAAVARGGGAQQATHGRRRQRAVVQSGAVGAHVAQTAQEGVRRGVLYVNALFVQPPFAASGPQLLHIVQGGEVGTAARRALPRAGAAPLLKRLRAQGGEGQMSAWIEQTDQLRQRAGQIGEPLERHAGDDEVKAGFERALLPIHGHELTPTRQSAQVRAGAVEHVGGDVGEQEVALRPAAQHRRAQKAGAAADLQHPRRVGQLQLLQLRVQLFGDVALGQRALVVAVGFGEGVGYALVAPGAPVGGRVEQLGHARVSKKRISVCAHWAARVKGNMWPPSAIQWLICGSSAHAP</sequence>
<dbReference type="AlphaFoldDB" id="A0A1Y2JZ78"/>
<dbReference type="Proteomes" id="UP000194003">
    <property type="component" value="Unassembled WGS sequence"/>
</dbReference>
<feature type="region of interest" description="Disordered" evidence="1">
    <location>
        <begin position="1"/>
        <end position="21"/>
    </location>
</feature>
<name>A0A1Y2JZ78_9PROT</name>